<dbReference type="Proteomes" id="UP000011778">
    <property type="component" value="Unassembled WGS sequence"/>
</dbReference>
<evidence type="ECO:0000313" key="2">
    <source>
        <dbReference type="Proteomes" id="UP000011778"/>
    </source>
</evidence>
<name>M3IGM6_LEPIT</name>
<comment type="caution">
    <text evidence="1">The sequence shown here is derived from an EMBL/GenBank/DDBJ whole genome shotgun (WGS) entry which is preliminary data.</text>
</comment>
<accession>M3IGM6</accession>
<dbReference type="EMBL" id="AFMD02000463">
    <property type="protein sequence ID" value="EMG19892.1"/>
    <property type="molecule type" value="Genomic_DNA"/>
</dbReference>
<dbReference type="AlphaFoldDB" id="M3IGM6"/>
<gene>
    <name evidence="1" type="ORF">LEP1GSC150_4705</name>
</gene>
<protein>
    <submittedName>
        <fullName evidence="1">Uncharacterized protein</fullName>
    </submittedName>
</protein>
<evidence type="ECO:0000313" key="1">
    <source>
        <dbReference type="EMBL" id="EMG19892.1"/>
    </source>
</evidence>
<reference evidence="1 2" key="1">
    <citation type="submission" date="2013-02" db="EMBL/GenBank/DDBJ databases">
        <authorList>
            <person name="Harkins D.M."/>
            <person name="Durkin A.S."/>
            <person name="Brinkac L.M."/>
            <person name="Haft D.H."/>
            <person name="Selengut J.D."/>
            <person name="Sanka R."/>
            <person name="DePew J."/>
            <person name="Purushe J."/>
            <person name="Tulsiani S.M."/>
            <person name="Graham G.C."/>
            <person name="Burns M.-A."/>
            <person name="Dohnt M.F."/>
            <person name="Smythe L.D."/>
            <person name="McKay D.B."/>
            <person name="Craig S.B."/>
            <person name="Vinetz J.M."/>
            <person name="Sutton G.G."/>
            <person name="Nierman W.C."/>
            <person name="Fouts D.E."/>
        </authorList>
    </citation>
    <scope>NUCLEOTIDE SEQUENCE [LARGE SCALE GENOMIC DNA]</scope>
    <source>
        <strain evidence="1 2">LT2050</strain>
    </source>
</reference>
<sequence length="40" mass="4505">MEILPSLSETIISDSIAKGWENGKIEKDLSGKERFVILTR</sequence>
<proteinExistence type="predicted"/>
<organism evidence="1 2">
    <name type="scientific">Leptospira interrogans serovar Copenhageni str. LT2050</name>
    <dbReference type="NCBI Taxonomy" id="1001598"/>
    <lineage>
        <taxon>Bacteria</taxon>
        <taxon>Pseudomonadati</taxon>
        <taxon>Spirochaetota</taxon>
        <taxon>Spirochaetia</taxon>
        <taxon>Leptospirales</taxon>
        <taxon>Leptospiraceae</taxon>
        <taxon>Leptospira</taxon>
    </lineage>
</organism>